<dbReference type="OrthoDB" id="1179532at2"/>
<sequence>MKAIVTLVFVIFFGVVAQANDQVETKVDTIEMEVVPVIDSAFSGSTVEVVAVGPSKSIVRLYRSKYSRVKKALSFSTKYSRSKLA</sequence>
<dbReference type="EMBL" id="FQYU01000003">
    <property type="protein sequence ID" value="SHJ27666.1"/>
    <property type="molecule type" value="Genomic_DNA"/>
</dbReference>
<organism evidence="2 3">
    <name type="scientific">Pseudozobellia thermophila</name>
    <dbReference type="NCBI Taxonomy" id="192903"/>
    <lineage>
        <taxon>Bacteria</taxon>
        <taxon>Pseudomonadati</taxon>
        <taxon>Bacteroidota</taxon>
        <taxon>Flavobacteriia</taxon>
        <taxon>Flavobacteriales</taxon>
        <taxon>Flavobacteriaceae</taxon>
        <taxon>Pseudozobellia</taxon>
    </lineage>
</organism>
<evidence type="ECO:0000256" key="1">
    <source>
        <dbReference type="SAM" id="SignalP"/>
    </source>
</evidence>
<dbReference type="RefSeq" id="WP_072993556.1">
    <property type="nucleotide sequence ID" value="NZ_FQYU01000003.1"/>
</dbReference>
<feature type="signal peptide" evidence="1">
    <location>
        <begin position="1"/>
        <end position="19"/>
    </location>
</feature>
<proteinExistence type="predicted"/>
<keyword evidence="3" id="KW-1185">Reference proteome</keyword>
<evidence type="ECO:0000313" key="2">
    <source>
        <dbReference type="EMBL" id="SHJ27666.1"/>
    </source>
</evidence>
<protein>
    <submittedName>
        <fullName evidence="2">Uncharacterized protein</fullName>
    </submittedName>
</protein>
<dbReference type="AlphaFoldDB" id="A0A1M6HZL3"/>
<keyword evidence="1" id="KW-0732">Signal</keyword>
<dbReference type="Proteomes" id="UP000184543">
    <property type="component" value="Unassembled WGS sequence"/>
</dbReference>
<name>A0A1M6HZL3_9FLAO</name>
<feature type="chain" id="PRO_5011979913" evidence="1">
    <location>
        <begin position="20"/>
        <end position="85"/>
    </location>
</feature>
<reference evidence="3" key="1">
    <citation type="submission" date="2016-11" db="EMBL/GenBank/DDBJ databases">
        <authorList>
            <person name="Varghese N."/>
            <person name="Submissions S."/>
        </authorList>
    </citation>
    <scope>NUCLEOTIDE SEQUENCE [LARGE SCALE GENOMIC DNA]</scope>
    <source>
        <strain evidence="3">DSM 19858</strain>
    </source>
</reference>
<evidence type="ECO:0000313" key="3">
    <source>
        <dbReference type="Proteomes" id="UP000184543"/>
    </source>
</evidence>
<gene>
    <name evidence="2" type="ORF">SAMN04488513_103259</name>
</gene>
<accession>A0A1M6HZL3</accession>